<organism evidence="2 3">
    <name type="scientific">Allonocardiopsis opalescens</name>
    <dbReference type="NCBI Taxonomy" id="1144618"/>
    <lineage>
        <taxon>Bacteria</taxon>
        <taxon>Bacillati</taxon>
        <taxon>Actinomycetota</taxon>
        <taxon>Actinomycetes</taxon>
        <taxon>Streptosporangiales</taxon>
        <taxon>Allonocardiopsis</taxon>
    </lineage>
</organism>
<dbReference type="Proteomes" id="UP000237846">
    <property type="component" value="Unassembled WGS sequence"/>
</dbReference>
<proteinExistence type="predicted"/>
<keyword evidence="1" id="KW-0472">Membrane</keyword>
<evidence type="ECO:0000256" key="1">
    <source>
        <dbReference type="SAM" id="Phobius"/>
    </source>
</evidence>
<keyword evidence="1" id="KW-0812">Transmembrane</keyword>
<name>A0A2T0PP65_9ACTN</name>
<keyword evidence="3" id="KW-1185">Reference proteome</keyword>
<evidence type="ECO:0000313" key="3">
    <source>
        <dbReference type="Proteomes" id="UP000237846"/>
    </source>
</evidence>
<dbReference type="RefSeq" id="WP_170141193.1">
    <property type="nucleotide sequence ID" value="NZ_PVZC01000018.1"/>
</dbReference>
<accession>A0A2T0PP65</accession>
<feature type="transmembrane region" description="Helical" evidence="1">
    <location>
        <begin position="6"/>
        <end position="28"/>
    </location>
</feature>
<keyword evidence="1" id="KW-1133">Transmembrane helix</keyword>
<reference evidence="2 3" key="1">
    <citation type="submission" date="2018-03" db="EMBL/GenBank/DDBJ databases">
        <title>Genomic Encyclopedia of Archaeal and Bacterial Type Strains, Phase II (KMG-II): from individual species to whole genera.</title>
        <authorList>
            <person name="Goeker M."/>
        </authorList>
    </citation>
    <scope>NUCLEOTIDE SEQUENCE [LARGE SCALE GENOMIC DNA]</scope>
    <source>
        <strain evidence="2 3">DSM 45601</strain>
    </source>
</reference>
<gene>
    <name evidence="2" type="ORF">CLV72_11822</name>
</gene>
<sequence>MDASLLWLIGPELAALTIAGAVIAAVTIRRLIHGPRPTTCNCERHRRQP</sequence>
<comment type="caution">
    <text evidence="2">The sequence shown here is derived from an EMBL/GenBank/DDBJ whole genome shotgun (WGS) entry which is preliminary data.</text>
</comment>
<protein>
    <submittedName>
        <fullName evidence="2">Uncharacterized protein</fullName>
    </submittedName>
</protein>
<evidence type="ECO:0000313" key="2">
    <source>
        <dbReference type="EMBL" id="PRX90684.1"/>
    </source>
</evidence>
<dbReference type="AlphaFoldDB" id="A0A2T0PP65"/>
<dbReference type="EMBL" id="PVZC01000018">
    <property type="protein sequence ID" value="PRX90684.1"/>
    <property type="molecule type" value="Genomic_DNA"/>
</dbReference>